<dbReference type="Gene3D" id="3.40.50.150">
    <property type="entry name" value="Vaccinia Virus protein VP39"/>
    <property type="match status" value="1"/>
</dbReference>
<evidence type="ECO:0000313" key="9">
    <source>
        <dbReference type="EMBL" id="KAL0578916.1"/>
    </source>
</evidence>
<dbReference type="InterPro" id="IPR029063">
    <property type="entry name" value="SAM-dependent_MTases_sf"/>
</dbReference>
<evidence type="ECO:0000256" key="2">
    <source>
        <dbReference type="ARBA" id="ARBA00010703"/>
    </source>
</evidence>
<evidence type="ECO:0000256" key="7">
    <source>
        <dbReference type="ARBA" id="ARBA00022691"/>
    </source>
</evidence>
<comment type="similarity">
    <text evidence="2 8">Belongs to the methyltransferase superfamily. LCMT family.</text>
</comment>
<comment type="catalytic activity">
    <reaction evidence="1 8">
        <text>[phosphatase 2A protein]-C-terminal L-leucine + S-adenosyl-L-methionine = [phosphatase 2A protein]-C-terminal L-leucine methyl ester + S-adenosyl-L-homocysteine</text>
        <dbReference type="Rhea" id="RHEA:48544"/>
        <dbReference type="Rhea" id="RHEA-COMP:12134"/>
        <dbReference type="Rhea" id="RHEA-COMP:12135"/>
        <dbReference type="ChEBI" id="CHEBI:57856"/>
        <dbReference type="ChEBI" id="CHEBI:59789"/>
        <dbReference type="ChEBI" id="CHEBI:90516"/>
        <dbReference type="ChEBI" id="CHEBI:90517"/>
        <dbReference type="EC" id="2.1.1.233"/>
    </reaction>
</comment>
<protein>
    <recommendedName>
        <fullName evidence="4 8">Leucine carboxyl methyltransferase 1</fullName>
        <ecNumber evidence="3 8">2.1.1.233</ecNumber>
    </recommendedName>
</protein>
<dbReference type="InterPro" id="IPR007213">
    <property type="entry name" value="Ppm1/Ppm2/Tcmp"/>
</dbReference>
<dbReference type="GO" id="GO:0032259">
    <property type="term" value="P:methylation"/>
    <property type="evidence" value="ECO:0007669"/>
    <property type="project" value="UniProtKB-KW"/>
</dbReference>
<keyword evidence="10" id="KW-1185">Reference proteome</keyword>
<dbReference type="Pfam" id="PF04072">
    <property type="entry name" value="LCM"/>
    <property type="match status" value="1"/>
</dbReference>
<evidence type="ECO:0000256" key="4">
    <source>
        <dbReference type="ARBA" id="ARBA00017497"/>
    </source>
</evidence>
<dbReference type="PANTHER" id="PTHR13600:SF21">
    <property type="entry name" value="LEUCINE CARBOXYL METHYLTRANSFERASE 1"/>
    <property type="match status" value="1"/>
</dbReference>
<keyword evidence="6 8" id="KW-0808">Transferase</keyword>
<reference evidence="9 10" key="1">
    <citation type="submission" date="2024-02" db="EMBL/GenBank/DDBJ databases">
        <title>A draft genome for the cacao thread blight pathogen Marasmius crinis-equi.</title>
        <authorList>
            <person name="Cohen S.P."/>
            <person name="Baruah I.K."/>
            <person name="Amoako-Attah I."/>
            <person name="Bukari Y."/>
            <person name="Meinhardt L.W."/>
            <person name="Bailey B.A."/>
        </authorList>
    </citation>
    <scope>NUCLEOTIDE SEQUENCE [LARGE SCALE GENOMIC DNA]</scope>
    <source>
        <strain evidence="9 10">GH-76</strain>
    </source>
</reference>
<comment type="caution">
    <text evidence="9">The sequence shown here is derived from an EMBL/GenBank/DDBJ whole genome shotgun (WGS) entry which is preliminary data.</text>
</comment>
<comment type="function">
    <text evidence="8">Methylates the carboxyl group of the C-terminal leucine residue of protein phosphatase 2A catalytic subunits to form alpha-leucine ester residues.</text>
</comment>
<proteinExistence type="inferred from homology"/>
<dbReference type="EC" id="2.1.1.233" evidence="3 8"/>
<evidence type="ECO:0000313" key="10">
    <source>
        <dbReference type="Proteomes" id="UP001465976"/>
    </source>
</evidence>
<accession>A0ABR3FTU8</accession>
<dbReference type="PANTHER" id="PTHR13600">
    <property type="entry name" value="LEUCINE CARBOXYL METHYLTRANSFERASE"/>
    <property type="match status" value="1"/>
</dbReference>
<gene>
    <name evidence="9" type="primary">PPM1</name>
    <name evidence="9" type="ORF">V5O48_003064</name>
</gene>
<dbReference type="InterPro" id="IPR016651">
    <property type="entry name" value="LCMT1"/>
</dbReference>
<evidence type="ECO:0000256" key="8">
    <source>
        <dbReference type="PIRNR" id="PIRNR016305"/>
    </source>
</evidence>
<evidence type="ECO:0000256" key="5">
    <source>
        <dbReference type="ARBA" id="ARBA00022603"/>
    </source>
</evidence>
<dbReference type="GO" id="GO:0018423">
    <property type="term" value="F:protein C-terminal leucine carboxyl O-methyltransferase activity"/>
    <property type="evidence" value="ECO:0007669"/>
    <property type="project" value="UniProtKB-EC"/>
</dbReference>
<keyword evidence="7 8" id="KW-0949">S-adenosyl-L-methionine</keyword>
<dbReference type="Proteomes" id="UP001465976">
    <property type="component" value="Unassembled WGS sequence"/>
</dbReference>
<sequence length="338" mass="37344">MLPQRPADADSSIRLTDNDAAVARLSAVQKNYLSDPFIKALVPRAHLQPPRPPLINIGTYVRTVAIDDLVDQWIQIASQEGKTCQITGPQREDISAYIEVDFSENTTKKAMAIRKSKELSAVLGQDTKLALGGTALHSAVYHLVPADLREPPAIALSSLIATLEGSSKPPLDTSLPTLLIFECVLVYMSPESSTSLVQWFSEHFARQTALGAIVYEMFGLEDSFGRVMVNNLKARNVTLPGAAPYPTLASLPSRFLSLDFTAAHALTLRDIRKTYIDPGELDRIAQLEFLDEIEELDLVLQHYAITWGLSVPSTTKSMSSWFQWGLKKKQRTEADDSF</sequence>
<dbReference type="SUPFAM" id="SSF53335">
    <property type="entry name" value="S-adenosyl-L-methionine-dependent methyltransferases"/>
    <property type="match status" value="1"/>
</dbReference>
<name>A0ABR3FTU8_9AGAR</name>
<keyword evidence="5 8" id="KW-0489">Methyltransferase</keyword>
<evidence type="ECO:0000256" key="1">
    <source>
        <dbReference type="ARBA" id="ARBA00000724"/>
    </source>
</evidence>
<organism evidence="9 10">
    <name type="scientific">Marasmius crinis-equi</name>
    <dbReference type="NCBI Taxonomy" id="585013"/>
    <lineage>
        <taxon>Eukaryota</taxon>
        <taxon>Fungi</taxon>
        <taxon>Dikarya</taxon>
        <taxon>Basidiomycota</taxon>
        <taxon>Agaricomycotina</taxon>
        <taxon>Agaricomycetes</taxon>
        <taxon>Agaricomycetidae</taxon>
        <taxon>Agaricales</taxon>
        <taxon>Marasmiineae</taxon>
        <taxon>Marasmiaceae</taxon>
        <taxon>Marasmius</taxon>
    </lineage>
</organism>
<dbReference type="PIRSF" id="PIRSF016305">
    <property type="entry name" value="LCM_mtfrase"/>
    <property type="match status" value="1"/>
</dbReference>
<evidence type="ECO:0000256" key="6">
    <source>
        <dbReference type="ARBA" id="ARBA00022679"/>
    </source>
</evidence>
<dbReference type="EMBL" id="JBAHYK010000078">
    <property type="protein sequence ID" value="KAL0578916.1"/>
    <property type="molecule type" value="Genomic_DNA"/>
</dbReference>
<evidence type="ECO:0000256" key="3">
    <source>
        <dbReference type="ARBA" id="ARBA00012834"/>
    </source>
</evidence>